<protein>
    <submittedName>
        <fullName evidence="1">Carbohydrate-binding protein</fullName>
    </submittedName>
</protein>
<evidence type="ECO:0000313" key="2">
    <source>
        <dbReference type="Proteomes" id="UP001156666"/>
    </source>
</evidence>
<dbReference type="PANTHER" id="PTHR47406:SF2">
    <property type="entry name" value="ALPHA GLUCURONIDASE N-TERMINAL DOMAIN-CONTAINING PROTEIN"/>
    <property type="match status" value="1"/>
</dbReference>
<reference evidence="1" key="1">
    <citation type="journal article" date="2014" name="Int. J. Syst. Evol. Microbiol.">
        <title>Complete genome sequence of Corynebacterium casei LMG S-19264T (=DSM 44701T), isolated from a smear-ripened cheese.</title>
        <authorList>
            <consortium name="US DOE Joint Genome Institute (JGI-PGF)"/>
            <person name="Walter F."/>
            <person name="Albersmeier A."/>
            <person name="Kalinowski J."/>
            <person name="Ruckert C."/>
        </authorList>
    </citation>
    <scope>NUCLEOTIDE SEQUENCE</scope>
    <source>
        <strain evidence="1">NBRC 108769</strain>
    </source>
</reference>
<reference evidence="1" key="2">
    <citation type="submission" date="2023-01" db="EMBL/GenBank/DDBJ databases">
        <title>Draft genome sequence of Portibacter lacus strain NBRC 108769.</title>
        <authorList>
            <person name="Sun Q."/>
            <person name="Mori K."/>
        </authorList>
    </citation>
    <scope>NUCLEOTIDE SEQUENCE</scope>
    <source>
        <strain evidence="1">NBRC 108769</strain>
    </source>
</reference>
<dbReference type="EMBL" id="BSOH01000022">
    <property type="protein sequence ID" value="GLR18705.1"/>
    <property type="molecule type" value="Genomic_DNA"/>
</dbReference>
<comment type="caution">
    <text evidence="1">The sequence shown here is derived from an EMBL/GenBank/DDBJ whole genome shotgun (WGS) entry which is preliminary data.</text>
</comment>
<name>A0AA37WHE9_9BACT</name>
<keyword evidence="2" id="KW-1185">Reference proteome</keyword>
<dbReference type="Pfam" id="PF16126">
    <property type="entry name" value="DUF4838"/>
    <property type="match status" value="1"/>
</dbReference>
<dbReference type="Proteomes" id="UP001156666">
    <property type="component" value="Unassembled WGS sequence"/>
</dbReference>
<gene>
    <name evidence="1" type="ORF">GCM10007940_33210</name>
</gene>
<sequence>MNESTITLTENGQSDYQIIIHDDTDSIISQSAKILESTIYKISQASIPIINIDLQNPKKKQILLTTSEKLKPHEIAIHVQNENLLISGGSPEALRNAVYEFLEQFLGCRWFAPDAEFIPELNKITLNATLTYNYAPNINIRTVHSRLFYDHPEFAHQLKVTSEAFPFYVPSGRVHTFNKFVPEEKFYESHPEYYAMRGNKRLPTQLCLTNQEVLEMVIDSVGALFERNPEASVISVSGNDNTQFCECDQCKKIDLEEESHAGTMIRFVNAVAREFPEKQISTLAYQYTRKPCKTKPIENVLITLCSIECDRSASIPEKCADFADDLRGWKTLTDNIRIWDYTTQFTNFLAPFPNMHTLKPNIEFFEENNAKWVFEQHSNNPSELFELRSYMMAKLLWNPDLNTDDVIKEFTDGYYGEAGPFVKKYVDLIHEKIIADSDFFLFLYGDPSQAFDSYLNKDLLDQYRGFFDEAEQAVSGNPVVLKRVKRARLGVDYAVLEACRQSLSSKYDLENVDFVQPLLESFKARCDADGITMMNEMRYSVSEYYDAYKQTLDVAALPNIARGKKVTLSTKPKKYADENPLALTDGAYGGSSFYANWLGFEGNDLEAIVDLGEIREVNSINMAFLQVTNHIVFFPSEVIYSVSIDGKSFVDLKPLKNQSPLTKSSKINDVQYYELEISAEARYIKVSAKNLGTAPYWHHAAGMPSWIFADEIIVR</sequence>
<organism evidence="1 2">
    <name type="scientific">Portibacter lacus</name>
    <dbReference type="NCBI Taxonomy" id="1099794"/>
    <lineage>
        <taxon>Bacteria</taxon>
        <taxon>Pseudomonadati</taxon>
        <taxon>Bacteroidota</taxon>
        <taxon>Saprospiria</taxon>
        <taxon>Saprospirales</taxon>
        <taxon>Haliscomenobacteraceae</taxon>
        <taxon>Portibacter</taxon>
    </lineage>
</organism>
<dbReference type="InterPro" id="IPR032287">
    <property type="entry name" value="DUF4838"/>
</dbReference>
<accession>A0AA37WHE9</accession>
<evidence type="ECO:0000313" key="1">
    <source>
        <dbReference type="EMBL" id="GLR18705.1"/>
    </source>
</evidence>
<proteinExistence type="predicted"/>
<dbReference type="AlphaFoldDB" id="A0AA37WHE9"/>
<dbReference type="PANTHER" id="PTHR47406">
    <property type="entry name" value="COAGULATION FACTOR 5/8 TYPE, C-TERMINAL"/>
    <property type="match status" value="1"/>
</dbReference>
<dbReference type="Gene3D" id="2.60.120.260">
    <property type="entry name" value="Galactose-binding domain-like"/>
    <property type="match status" value="1"/>
</dbReference>